<evidence type="ECO:0000313" key="1">
    <source>
        <dbReference type="EMBL" id="NEB16521.1"/>
    </source>
</evidence>
<protein>
    <submittedName>
        <fullName evidence="1">Uncharacterized protein</fullName>
    </submittedName>
</protein>
<dbReference type="RefSeq" id="WP_087789162.1">
    <property type="nucleotide sequence ID" value="NZ_JAAGMB010000181.1"/>
</dbReference>
<organism evidence="1 2">
    <name type="scientific">Streptomyces coelicoflavus</name>
    <dbReference type="NCBI Taxonomy" id="285562"/>
    <lineage>
        <taxon>Bacteria</taxon>
        <taxon>Bacillati</taxon>
        <taxon>Actinomycetota</taxon>
        <taxon>Actinomycetes</taxon>
        <taxon>Kitasatosporales</taxon>
        <taxon>Streptomycetaceae</taxon>
        <taxon>Streptomyces</taxon>
    </lineage>
</organism>
<gene>
    <name evidence="1" type="ORF">G3I46_08295</name>
</gene>
<name>A0A6N9UFF4_9ACTN</name>
<evidence type="ECO:0000313" key="2">
    <source>
        <dbReference type="Proteomes" id="UP000469545"/>
    </source>
</evidence>
<dbReference type="Proteomes" id="UP000469545">
    <property type="component" value="Unassembled WGS sequence"/>
</dbReference>
<proteinExistence type="predicted"/>
<keyword evidence="2" id="KW-1185">Reference proteome</keyword>
<dbReference type="EMBL" id="JAAGMB010000181">
    <property type="protein sequence ID" value="NEB16521.1"/>
    <property type="molecule type" value="Genomic_DNA"/>
</dbReference>
<dbReference type="AlphaFoldDB" id="A0A6N9UFF4"/>
<sequence>MDAVGRPGSCRVLPLCWTGRAGADPFVTGNLIDSLRHAARALGLTWADVPALRTVPGIGAPLLRTA</sequence>
<accession>A0A6N9UFF4</accession>
<comment type="caution">
    <text evidence="1">The sequence shown here is derived from an EMBL/GenBank/DDBJ whole genome shotgun (WGS) entry which is preliminary data.</text>
</comment>
<reference evidence="1 2" key="1">
    <citation type="submission" date="2020-01" db="EMBL/GenBank/DDBJ databases">
        <title>Insect and environment-associated Actinomycetes.</title>
        <authorList>
            <person name="Currrie C."/>
            <person name="Chevrette M."/>
            <person name="Carlson C."/>
            <person name="Stubbendieck R."/>
            <person name="Wendt-Pienkowski E."/>
        </authorList>
    </citation>
    <scope>NUCLEOTIDE SEQUENCE [LARGE SCALE GENOMIC DNA]</scope>
    <source>
        <strain evidence="1 2">SID14172</strain>
    </source>
</reference>